<feature type="transmembrane region" description="Helical" evidence="12">
    <location>
        <begin position="58"/>
        <end position="78"/>
    </location>
</feature>
<keyword evidence="3" id="KW-0813">Transport</keyword>
<proteinExistence type="inferred from homology"/>
<evidence type="ECO:0000256" key="4">
    <source>
        <dbReference type="ARBA" id="ARBA00022475"/>
    </source>
</evidence>
<comment type="similarity">
    <text evidence="2 11">Belongs to the sodium:solute symporter (SSF) (TC 2.A.21) family.</text>
</comment>
<reference evidence="13" key="1">
    <citation type="submission" date="2025-08" db="UniProtKB">
        <authorList>
            <consortium name="RefSeq"/>
        </authorList>
    </citation>
    <scope>IDENTIFICATION</scope>
    <source>
        <tissue evidence="13">Whole insect</tissue>
    </source>
</reference>
<keyword evidence="8" id="KW-0406">Ion transport</keyword>
<name>A0A6P7F9A0_DIAVI</name>
<evidence type="ECO:0000256" key="5">
    <source>
        <dbReference type="ARBA" id="ARBA00022692"/>
    </source>
</evidence>
<evidence type="ECO:0000256" key="12">
    <source>
        <dbReference type="SAM" id="Phobius"/>
    </source>
</evidence>
<dbReference type="InterPro" id="IPR001734">
    <property type="entry name" value="Na/solute_symporter"/>
</dbReference>
<dbReference type="GO" id="GO:0015293">
    <property type="term" value="F:symporter activity"/>
    <property type="evidence" value="ECO:0007669"/>
    <property type="project" value="TreeGrafter"/>
</dbReference>
<evidence type="ECO:0000256" key="6">
    <source>
        <dbReference type="ARBA" id="ARBA00022989"/>
    </source>
</evidence>
<evidence type="ECO:0000256" key="8">
    <source>
        <dbReference type="ARBA" id="ARBA00023065"/>
    </source>
</evidence>
<comment type="subcellular location">
    <subcellularLocation>
        <location evidence="1">Cell membrane</location>
        <topology evidence="1">Multi-pass membrane protein</topology>
    </subcellularLocation>
</comment>
<feature type="transmembrane region" description="Helical" evidence="12">
    <location>
        <begin position="280"/>
        <end position="300"/>
    </location>
</feature>
<feature type="transmembrane region" description="Helical" evidence="12">
    <location>
        <begin position="321"/>
        <end position="345"/>
    </location>
</feature>
<dbReference type="GO" id="GO:0006814">
    <property type="term" value="P:sodium ion transport"/>
    <property type="evidence" value="ECO:0007669"/>
    <property type="project" value="UniProtKB-KW"/>
</dbReference>
<organism evidence="13">
    <name type="scientific">Diabrotica virgifera virgifera</name>
    <name type="common">western corn rootworm</name>
    <dbReference type="NCBI Taxonomy" id="50390"/>
    <lineage>
        <taxon>Eukaryota</taxon>
        <taxon>Metazoa</taxon>
        <taxon>Ecdysozoa</taxon>
        <taxon>Arthropoda</taxon>
        <taxon>Hexapoda</taxon>
        <taxon>Insecta</taxon>
        <taxon>Pterygota</taxon>
        <taxon>Neoptera</taxon>
        <taxon>Endopterygota</taxon>
        <taxon>Coleoptera</taxon>
        <taxon>Polyphaga</taxon>
        <taxon>Cucujiformia</taxon>
        <taxon>Chrysomeloidea</taxon>
        <taxon>Chrysomelidae</taxon>
        <taxon>Galerucinae</taxon>
        <taxon>Diabroticina</taxon>
        <taxon>Diabroticites</taxon>
        <taxon>Diabrotica</taxon>
    </lineage>
</organism>
<keyword evidence="9 12" id="KW-0472">Membrane</keyword>
<feature type="transmembrane region" description="Helical" evidence="12">
    <location>
        <begin position="566"/>
        <end position="587"/>
    </location>
</feature>
<keyword evidence="7" id="KW-0915">Sodium</keyword>
<feature type="transmembrane region" description="Helical" evidence="12">
    <location>
        <begin position="7"/>
        <end position="27"/>
    </location>
</feature>
<dbReference type="PANTHER" id="PTHR42985:SF39">
    <property type="entry name" value="GH10366P"/>
    <property type="match status" value="1"/>
</dbReference>
<dbReference type="RefSeq" id="XP_028132404.1">
    <property type="nucleotide sequence ID" value="XM_028276603.1"/>
</dbReference>
<gene>
    <name evidence="13" type="primary">LOC114327886</name>
</gene>
<feature type="transmembrane region" description="Helical" evidence="12">
    <location>
        <begin position="232"/>
        <end position="260"/>
    </location>
</feature>
<dbReference type="FunCoup" id="A0A6P7F9A0">
    <property type="interactions" value="1"/>
</dbReference>
<evidence type="ECO:0000256" key="3">
    <source>
        <dbReference type="ARBA" id="ARBA00022448"/>
    </source>
</evidence>
<keyword evidence="5 12" id="KW-0812">Transmembrane</keyword>
<dbReference type="AlphaFoldDB" id="A0A6P7F9A0"/>
<dbReference type="GO" id="GO:0005886">
    <property type="term" value="C:plasma membrane"/>
    <property type="evidence" value="ECO:0007669"/>
    <property type="project" value="UniProtKB-SubCell"/>
</dbReference>
<feature type="transmembrane region" description="Helical" evidence="12">
    <location>
        <begin position="382"/>
        <end position="405"/>
    </location>
</feature>
<feature type="transmembrane region" description="Helical" evidence="12">
    <location>
        <begin position="202"/>
        <end position="220"/>
    </location>
</feature>
<dbReference type="CDD" id="cd11492">
    <property type="entry name" value="SLC5sbd_NIS-SMVT"/>
    <property type="match status" value="1"/>
</dbReference>
<feature type="transmembrane region" description="Helical" evidence="12">
    <location>
        <begin position="426"/>
        <end position="449"/>
    </location>
</feature>
<dbReference type="Gene3D" id="1.20.1730.10">
    <property type="entry name" value="Sodium/glucose cotransporter"/>
    <property type="match status" value="1"/>
</dbReference>
<evidence type="ECO:0000256" key="2">
    <source>
        <dbReference type="ARBA" id="ARBA00006434"/>
    </source>
</evidence>
<sequence length="669" mass="74302">MKTVGKWFSSFLRLNILFIILTIFNFTSSSPEPLPQSVFNKEICQEQTKKNSFSWEDYLVLGIVLVISCGVGVFYGCFNKNKNSNDFLLGGSSMGTFPMAMSLAASFITAIELLGNPAEMYTHGAQFWMICICFLVLVPLTSKFYLPVFLELRLTSSYEYLALRFSKNIRYLASGLYILQMVLYTSVAVYAPALALSKVTGINVYIAVTAVYVVCIFYASQGGMKAVIIADTFQAAVLIGSILLIAVMGHHFVGGTGIIWSQSYMTGRLEIFDFNPNMTVRHSFWSVVIGGTFYWMTMFCSNQASIQKYLSVENIGQVRKAIWTSAIGLILIYSINFYTGMIMVANYRDCDPLTNGEISASDEILPYYIITVMGHMRGLTGFFVAGIFAASLGTVASALNSLAAVTMEDFVESALNIKIPENRGALIAKSLSIGYGALSFGLITGVRLFGDAFFFKGRLVLSDRLPGASLGVPSVVHRSEDFRRFFDPLRDKNPPLPGALFGSTIAAALITFMCVGQQVAIANGELGEEMKPTSIANCSCLNITFNLEPEYFIEREPVFVLYRISYIWYSGIGFITTILIGLIISLLTKPTRLEDVDNVYISPPIRKLLYSLSDGTKKFLNVPIKKNFPKNNILKETTIKMDQEEYHEIKQNNFNEQIKNKIRKISAPS</sequence>
<evidence type="ECO:0000256" key="10">
    <source>
        <dbReference type="ARBA" id="ARBA00023201"/>
    </source>
</evidence>
<keyword evidence="6 12" id="KW-1133">Transmembrane helix</keyword>
<accession>A0A6P7F9A0</accession>
<dbReference type="InterPro" id="IPR038377">
    <property type="entry name" value="Na/Glc_symporter_sf"/>
</dbReference>
<feature type="transmembrane region" description="Helical" evidence="12">
    <location>
        <begin position="171"/>
        <end position="196"/>
    </location>
</feature>
<dbReference type="InParanoid" id="A0A6P7F9A0"/>
<feature type="transmembrane region" description="Helical" evidence="12">
    <location>
        <begin position="127"/>
        <end position="150"/>
    </location>
</feature>
<feature type="transmembrane region" description="Helical" evidence="12">
    <location>
        <begin position="87"/>
        <end position="115"/>
    </location>
</feature>
<dbReference type="PANTHER" id="PTHR42985">
    <property type="entry name" value="SODIUM-COUPLED MONOCARBOXYLATE TRANSPORTER"/>
    <property type="match status" value="1"/>
</dbReference>
<dbReference type="InterPro" id="IPR051163">
    <property type="entry name" value="Sodium:Solute_Symporter_SSF"/>
</dbReference>
<evidence type="ECO:0000313" key="13">
    <source>
        <dbReference type="RefSeq" id="XP_028132404.1"/>
    </source>
</evidence>
<keyword evidence="4" id="KW-1003">Cell membrane</keyword>
<evidence type="ECO:0000256" key="9">
    <source>
        <dbReference type="ARBA" id="ARBA00023136"/>
    </source>
</evidence>
<evidence type="ECO:0000256" key="1">
    <source>
        <dbReference type="ARBA" id="ARBA00004651"/>
    </source>
</evidence>
<evidence type="ECO:0000256" key="11">
    <source>
        <dbReference type="RuleBase" id="RU362091"/>
    </source>
</evidence>
<dbReference type="PROSITE" id="PS50283">
    <property type="entry name" value="NA_SOLUT_SYMP_3"/>
    <property type="match status" value="1"/>
</dbReference>
<evidence type="ECO:0000256" key="7">
    <source>
        <dbReference type="ARBA" id="ARBA00023053"/>
    </source>
</evidence>
<dbReference type="Pfam" id="PF00474">
    <property type="entry name" value="SSF"/>
    <property type="match status" value="1"/>
</dbReference>
<keyword evidence="10" id="KW-0739">Sodium transport</keyword>
<dbReference type="NCBIfam" id="TIGR00813">
    <property type="entry name" value="sss"/>
    <property type="match status" value="1"/>
</dbReference>
<dbReference type="OrthoDB" id="6132759at2759"/>
<protein>
    <submittedName>
        <fullName evidence="13">Sodium-coupled monocarboxylate transporter 2</fullName>
    </submittedName>
</protein>